<keyword evidence="1" id="KW-0732">Signal</keyword>
<reference evidence="2 3" key="1">
    <citation type="submission" date="2020-08" db="EMBL/GenBank/DDBJ databases">
        <title>Sequencing the genomes of 1000 actinobacteria strains.</title>
        <authorList>
            <person name="Klenk H.-P."/>
        </authorList>
    </citation>
    <scope>NUCLEOTIDE SEQUENCE [LARGE SCALE GENOMIC DNA]</scope>
    <source>
        <strain evidence="2 3">DSM 40084</strain>
    </source>
</reference>
<accession>A0A7W9H083</accession>
<organism evidence="2 3">
    <name type="scientific">Streptomyces caelestis</name>
    <dbReference type="NCBI Taxonomy" id="36816"/>
    <lineage>
        <taxon>Bacteria</taxon>
        <taxon>Bacillati</taxon>
        <taxon>Actinomycetota</taxon>
        <taxon>Actinomycetes</taxon>
        <taxon>Kitasatosporales</taxon>
        <taxon>Streptomycetaceae</taxon>
        <taxon>Streptomyces</taxon>
    </lineage>
</organism>
<dbReference type="AlphaFoldDB" id="A0A7W9H083"/>
<dbReference type="Proteomes" id="UP000590647">
    <property type="component" value="Unassembled WGS sequence"/>
</dbReference>
<feature type="signal peptide" evidence="1">
    <location>
        <begin position="1"/>
        <end position="29"/>
    </location>
</feature>
<feature type="chain" id="PRO_5031048686" description="DUF11 domain-containing protein" evidence="1">
    <location>
        <begin position="30"/>
        <end position="456"/>
    </location>
</feature>
<comment type="caution">
    <text evidence="2">The sequence shown here is derived from an EMBL/GenBank/DDBJ whole genome shotgun (WGS) entry which is preliminary data.</text>
</comment>
<evidence type="ECO:0008006" key="4">
    <source>
        <dbReference type="Google" id="ProtNLM"/>
    </source>
</evidence>
<sequence>MKDPHRLLGAALGSCVLAAAGIGAGPAYAQENKLWISAPYETVLPGVDADGGARERSLAVQVSRDVADDTVPAGRLTVDISEIASFARVSWPTNCEPESEVRAVCDFPEMPAGTESVPAATFGLRALPGADVSASGYVRYSAVAAQATSHPAETRVGLGNGPDLGLSQTDYQHGLRPGSETSVRATLSNSGNRTAERTLLWLNASYGLRFEQRHANCEYREHHTGTSALCVLDEAVAPGQRYALSTGLDVGRKAMYERFDHSVHPYADETLEDMRGDWAWTRGTGAELDLRAVAATGAAAADPDIDPQDNHRTVMLNARNTADLKLLGSRVSGAAGDTVTARVTVHNRGPAWVASLGAGASVAKVRFQAPQGTTVMGLPEEDCWTSEDGASPTTYYCRTPIYLHDKASHTFEIPLRIDRVVRGARTTVATVNDDPELSIRKFDPNLRNNSARIVVN</sequence>
<proteinExistence type="predicted"/>
<evidence type="ECO:0000256" key="1">
    <source>
        <dbReference type="SAM" id="SignalP"/>
    </source>
</evidence>
<evidence type="ECO:0000313" key="2">
    <source>
        <dbReference type="EMBL" id="MBB5792969.1"/>
    </source>
</evidence>
<keyword evidence="3" id="KW-1185">Reference proteome</keyword>
<evidence type="ECO:0000313" key="3">
    <source>
        <dbReference type="Proteomes" id="UP000590647"/>
    </source>
</evidence>
<dbReference type="RefSeq" id="WP_184980921.1">
    <property type="nucleotide sequence ID" value="NZ_JACHNE010000001.1"/>
</dbReference>
<gene>
    <name evidence="2" type="ORF">HDA41_000933</name>
</gene>
<protein>
    <recommendedName>
        <fullName evidence="4">DUF11 domain-containing protein</fullName>
    </recommendedName>
</protein>
<name>A0A7W9H083_9ACTN</name>
<dbReference type="EMBL" id="JACHNE010000001">
    <property type="protein sequence ID" value="MBB5792969.1"/>
    <property type="molecule type" value="Genomic_DNA"/>
</dbReference>